<dbReference type="AlphaFoldDB" id="A0A2U1B6N2"/>
<sequence>MIGNESPEGSSYGPKYSTLTVRMMAMPLENKKGYKTNWNYHLAAKKGTSTVPSWWSSTKELTLSDADADKYRWIREPGEIPEGWKIIKKKTKPGVECWQLPIYELTENSKHSSSKSAGWAVAQKSGKISKPKNGDFNITSKLGGNWLCEGGTVQYDGKNWIASCSYAHAPKGWDRDLYDED</sequence>
<evidence type="ECO:0000313" key="1">
    <source>
        <dbReference type="EMBL" id="PVY44262.1"/>
    </source>
</evidence>
<dbReference type="Proteomes" id="UP000245959">
    <property type="component" value="Unassembled WGS sequence"/>
</dbReference>
<accession>A0A2U1B6N2</accession>
<dbReference type="RefSeq" id="WP_133245072.1">
    <property type="nucleotide sequence ID" value="NZ_CABMMC010000068.1"/>
</dbReference>
<comment type="caution">
    <text evidence="1">The sequence shown here is derived from an EMBL/GenBank/DDBJ whole genome shotgun (WGS) entry which is preliminary data.</text>
</comment>
<name>A0A2U1B6N2_9BACT</name>
<protein>
    <submittedName>
        <fullName evidence="1">Uncharacterized protein</fullName>
    </submittedName>
</protein>
<dbReference type="EMBL" id="QEKH01000007">
    <property type="protein sequence ID" value="PVY44262.1"/>
    <property type="molecule type" value="Genomic_DNA"/>
</dbReference>
<proteinExistence type="predicted"/>
<dbReference type="GeneID" id="78297429"/>
<organism evidence="1 2">
    <name type="scientific">Victivallis vadensis</name>
    <dbReference type="NCBI Taxonomy" id="172901"/>
    <lineage>
        <taxon>Bacteria</taxon>
        <taxon>Pseudomonadati</taxon>
        <taxon>Lentisphaerota</taxon>
        <taxon>Lentisphaeria</taxon>
        <taxon>Victivallales</taxon>
        <taxon>Victivallaceae</taxon>
        <taxon>Victivallis</taxon>
    </lineage>
</organism>
<gene>
    <name evidence="1" type="ORF">C8D82_10717</name>
</gene>
<keyword evidence="2" id="KW-1185">Reference proteome</keyword>
<reference evidence="1 2" key="1">
    <citation type="submission" date="2018-04" db="EMBL/GenBank/DDBJ databases">
        <title>Genomic Encyclopedia of Type Strains, Phase IV (KMG-IV): sequencing the most valuable type-strain genomes for metagenomic binning, comparative biology and taxonomic classification.</title>
        <authorList>
            <person name="Goeker M."/>
        </authorList>
    </citation>
    <scope>NUCLEOTIDE SEQUENCE [LARGE SCALE GENOMIC DNA]</scope>
    <source>
        <strain evidence="1 2">DSM 14823</strain>
    </source>
</reference>
<evidence type="ECO:0000313" key="2">
    <source>
        <dbReference type="Proteomes" id="UP000245959"/>
    </source>
</evidence>